<dbReference type="NCBIfam" id="TIGR04057">
    <property type="entry name" value="SusC_RagA_signa"/>
    <property type="match status" value="1"/>
</dbReference>
<proteinExistence type="inferred from homology"/>
<keyword evidence="9 10" id="KW-0998">Cell outer membrane</keyword>
<comment type="similarity">
    <text evidence="10 11">Belongs to the TonB-dependent receptor family.</text>
</comment>
<dbReference type="InterPro" id="IPR023997">
    <property type="entry name" value="TonB-dep_OMP_SusC/RagA_CS"/>
</dbReference>
<gene>
    <name evidence="15" type="ORF">MKQ68_07115</name>
</gene>
<dbReference type="PROSITE" id="PS52016">
    <property type="entry name" value="TONB_DEPENDENT_REC_3"/>
    <property type="match status" value="1"/>
</dbReference>
<comment type="subcellular location">
    <subcellularLocation>
        <location evidence="1 10">Cell outer membrane</location>
        <topology evidence="1 10">Multi-pass membrane protein</topology>
    </subcellularLocation>
</comment>
<evidence type="ECO:0000256" key="1">
    <source>
        <dbReference type="ARBA" id="ARBA00004571"/>
    </source>
</evidence>
<evidence type="ECO:0000259" key="14">
    <source>
        <dbReference type="Pfam" id="PF07715"/>
    </source>
</evidence>
<evidence type="ECO:0000256" key="8">
    <source>
        <dbReference type="ARBA" id="ARBA00023170"/>
    </source>
</evidence>
<evidence type="ECO:0000256" key="10">
    <source>
        <dbReference type="PROSITE-ProRule" id="PRU01360"/>
    </source>
</evidence>
<evidence type="ECO:0000256" key="4">
    <source>
        <dbReference type="ARBA" id="ARBA00022692"/>
    </source>
</evidence>
<dbReference type="SUPFAM" id="SSF49464">
    <property type="entry name" value="Carboxypeptidase regulatory domain-like"/>
    <property type="match status" value="1"/>
</dbReference>
<dbReference type="PANTHER" id="PTHR30069:SF29">
    <property type="entry name" value="HEMOGLOBIN AND HEMOGLOBIN-HAPTOGLOBIN-BINDING PROTEIN 1-RELATED"/>
    <property type="match status" value="1"/>
</dbReference>
<dbReference type="InterPro" id="IPR012910">
    <property type="entry name" value="Plug_dom"/>
</dbReference>
<dbReference type="InterPro" id="IPR000531">
    <property type="entry name" value="Beta-barrel_TonB"/>
</dbReference>
<dbReference type="Pfam" id="PF00593">
    <property type="entry name" value="TonB_dep_Rec_b-barrel"/>
    <property type="match status" value="1"/>
</dbReference>
<dbReference type="SUPFAM" id="SSF56935">
    <property type="entry name" value="Porins"/>
    <property type="match status" value="1"/>
</dbReference>
<dbReference type="InterPro" id="IPR008969">
    <property type="entry name" value="CarboxyPept-like_regulatory"/>
</dbReference>
<name>A0ABY6J677_9BACT</name>
<dbReference type="EMBL" id="CP107006">
    <property type="protein sequence ID" value="UYQ94861.1"/>
    <property type="molecule type" value="Genomic_DNA"/>
</dbReference>
<dbReference type="InterPro" id="IPR036942">
    <property type="entry name" value="Beta-barrel_TonB_sf"/>
</dbReference>
<feature type="domain" description="TonB-dependent receptor plug" evidence="14">
    <location>
        <begin position="125"/>
        <end position="226"/>
    </location>
</feature>
<keyword evidence="4 10" id="KW-0812">Transmembrane</keyword>
<dbReference type="Pfam" id="PF13715">
    <property type="entry name" value="CarbopepD_reg_2"/>
    <property type="match status" value="1"/>
</dbReference>
<keyword evidence="5 12" id="KW-0732">Signal</keyword>
<evidence type="ECO:0000256" key="11">
    <source>
        <dbReference type="RuleBase" id="RU003357"/>
    </source>
</evidence>
<feature type="domain" description="TonB-dependent receptor-like beta-barrel" evidence="13">
    <location>
        <begin position="412"/>
        <end position="883"/>
    </location>
</feature>
<reference evidence="15" key="1">
    <citation type="submission" date="2022-10" db="EMBL/GenBank/DDBJ databases">
        <title>Chitinophaga sp. nov., isolated from soil.</title>
        <authorList>
            <person name="Jeon C.O."/>
        </authorList>
    </citation>
    <scope>NUCLEOTIDE SEQUENCE</scope>
    <source>
        <strain evidence="15">R8</strain>
    </source>
</reference>
<keyword evidence="2 10" id="KW-0813">Transport</keyword>
<keyword evidence="8 15" id="KW-0675">Receptor</keyword>
<dbReference type="InterPro" id="IPR023996">
    <property type="entry name" value="TonB-dep_OMP_SusC/RagA"/>
</dbReference>
<evidence type="ECO:0000256" key="9">
    <source>
        <dbReference type="ARBA" id="ARBA00023237"/>
    </source>
</evidence>
<dbReference type="Pfam" id="PF07715">
    <property type="entry name" value="Plug"/>
    <property type="match status" value="1"/>
</dbReference>
<evidence type="ECO:0000256" key="7">
    <source>
        <dbReference type="ARBA" id="ARBA00023136"/>
    </source>
</evidence>
<evidence type="ECO:0000313" key="16">
    <source>
        <dbReference type="Proteomes" id="UP001162741"/>
    </source>
</evidence>
<evidence type="ECO:0000256" key="3">
    <source>
        <dbReference type="ARBA" id="ARBA00022452"/>
    </source>
</evidence>
<dbReference type="Gene3D" id="2.60.40.1120">
    <property type="entry name" value="Carboxypeptidase-like, regulatory domain"/>
    <property type="match status" value="1"/>
</dbReference>
<keyword evidence="3 10" id="KW-1134">Transmembrane beta strand</keyword>
<dbReference type="NCBIfam" id="TIGR04056">
    <property type="entry name" value="OMP_RagA_SusC"/>
    <property type="match status" value="1"/>
</dbReference>
<feature type="signal peptide" evidence="12">
    <location>
        <begin position="1"/>
        <end position="24"/>
    </location>
</feature>
<dbReference type="InterPro" id="IPR037066">
    <property type="entry name" value="Plug_dom_sf"/>
</dbReference>
<keyword evidence="6 11" id="KW-0798">TonB box</keyword>
<dbReference type="RefSeq" id="WP_264282684.1">
    <property type="nucleotide sequence ID" value="NZ_CP107006.1"/>
</dbReference>
<dbReference type="Gene3D" id="2.170.130.10">
    <property type="entry name" value="TonB-dependent receptor, plug domain"/>
    <property type="match status" value="1"/>
</dbReference>
<evidence type="ECO:0000256" key="6">
    <source>
        <dbReference type="ARBA" id="ARBA00023077"/>
    </source>
</evidence>
<evidence type="ECO:0000256" key="12">
    <source>
        <dbReference type="SAM" id="SignalP"/>
    </source>
</evidence>
<dbReference type="Gene3D" id="2.40.170.20">
    <property type="entry name" value="TonB-dependent receptor, beta-barrel domain"/>
    <property type="match status" value="1"/>
</dbReference>
<feature type="chain" id="PRO_5046880149" evidence="12">
    <location>
        <begin position="25"/>
        <end position="1024"/>
    </location>
</feature>
<organism evidence="15 16">
    <name type="scientific">Chitinophaga horti</name>
    <dbReference type="NCBI Taxonomy" id="2920382"/>
    <lineage>
        <taxon>Bacteria</taxon>
        <taxon>Pseudomonadati</taxon>
        <taxon>Bacteroidota</taxon>
        <taxon>Chitinophagia</taxon>
        <taxon>Chitinophagales</taxon>
        <taxon>Chitinophagaceae</taxon>
        <taxon>Chitinophaga</taxon>
    </lineage>
</organism>
<evidence type="ECO:0000256" key="5">
    <source>
        <dbReference type="ARBA" id="ARBA00022729"/>
    </source>
</evidence>
<dbReference type="InterPro" id="IPR039426">
    <property type="entry name" value="TonB-dep_rcpt-like"/>
</dbReference>
<evidence type="ECO:0000259" key="13">
    <source>
        <dbReference type="Pfam" id="PF00593"/>
    </source>
</evidence>
<dbReference type="PANTHER" id="PTHR30069">
    <property type="entry name" value="TONB-DEPENDENT OUTER MEMBRANE RECEPTOR"/>
    <property type="match status" value="1"/>
</dbReference>
<keyword evidence="16" id="KW-1185">Reference proteome</keyword>
<protein>
    <submittedName>
        <fullName evidence="15">TonB-dependent receptor</fullName>
    </submittedName>
</protein>
<accession>A0ABY6J677</accession>
<dbReference type="Proteomes" id="UP001162741">
    <property type="component" value="Chromosome"/>
</dbReference>
<evidence type="ECO:0000313" key="15">
    <source>
        <dbReference type="EMBL" id="UYQ94861.1"/>
    </source>
</evidence>
<keyword evidence="7 10" id="KW-0472">Membrane</keyword>
<sequence length="1024" mass="112112">MKNVYKLHGALLLLFLLFATTAGATRRDRQPLKGKVLSANDNSPLPGVNVMVKATRTGAVSGADGTFQVMVEASDSLEVTLIGYVKQTIAVNGRTTLTIQLEETTTGLDEVVVVGYGAEKRKLNTGAIGHVAGENLQETHTLRVDQALQGQTPGVQITTNSAQPGEAMKVRIRGTGTVGNSDPLYIVDGVPTGDISYLNASDIASMDVLKDAASAAIYGSRAANGVILITTKKGRKGDMSIAYDGFYGVQNPARKLPLLNAKEYAIIMNEAAINSGRPPYFTLGEIERLGKGTDWQEEMYNKNAPMQSHTLTVSGGSEKSLYSTSIGYMKQAGVIGFKGQSEYERVNIRLSTEHKLYKDVLRFGQNFTYTMSNKKGVGVGNIYSNTLRSVINVSPLFPVYDSTGEFAKSNFNPDETNPVALMFYSYNNRTKSDRFLGNAYLELEPIPGLKLRSDFGLDANFVSGNAFYPAYNLSTNVVNNLSRAAQDMGRYATWNWDNTISYQRSFGKHALTLLAGMTANEFNGFNMSGSKEDLLMLDFDHAIIDNGTNEETRKVNGSRSESALVSYFGRVGYNYAEKYMITGIFRADGSTKFGVNNRFGYFPSVSAGWVASNETFMQAPWLSFLKIRAGWGQNGNQPTDDFLYLATITSTNKDYYFGDGDVKFVGSSPDRVANPNLKWETSEQSNIGLDAQLFGDFSLTADWYRKTTKDWLIAPPVPALAGANPPMINGGSVRNEGVEISLGYNHTFGDVALKINPNVTFNKNTVIDIPNLEKIIQGEAGINFVGADEFYRAQQGFPMGYFYGLKTAGIFQNTNEVNSYVDKGGKRIQPDAVPGDVRFVDRNGDGVIDANDKTIIGNPNPDVSYGMNLSVGYKGLELSVYVYGVAGNQVYDGIRDFSRPISNYTTDILGRWTGEGTSNRLPRMTIADEKNLNYNRASDLFVHDASFLRLRSINLGYDLKQSLLKNAPLQQCRIYISGGNLLTFTKYRGMDPEVGYGPTGWASGIDIGTYPQPKTLMAGLNVKF</sequence>
<evidence type="ECO:0000256" key="2">
    <source>
        <dbReference type="ARBA" id="ARBA00022448"/>
    </source>
</evidence>